<dbReference type="Proteomes" id="UP000256373">
    <property type="component" value="Unassembled WGS sequence"/>
</dbReference>
<name>A0A3D8YC07_9BACT</name>
<dbReference type="InterPro" id="IPR013783">
    <property type="entry name" value="Ig-like_fold"/>
</dbReference>
<keyword evidence="5" id="KW-1185">Reference proteome</keyword>
<proteinExistence type="predicted"/>
<dbReference type="InterPro" id="IPR049366">
    <property type="entry name" value="RGL11_C"/>
</dbReference>
<feature type="signal peptide" evidence="1">
    <location>
        <begin position="1"/>
        <end position="20"/>
    </location>
</feature>
<dbReference type="InterPro" id="IPR034641">
    <property type="entry name" value="RGL11"/>
</dbReference>
<feature type="domain" description="Rhamnogalacturonan I lyase beta-sheet" evidence="2">
    <location>
        <begin position="22"/>
        <end position="105"/>
    </location>
</feature>
<dbReference type="InterPro" id="IPR028994">
    <property type="entry name" value="Integrin_alpha_N"/>
</dbReference>
<dbReference type="Pfam" id="PF18370">
    <property type="entry name" value="RGI_lyase"/>
    <property type="match status" value="1"/>
</dbReference>
<comment type="caution">
    <text evidence="4">The sequence shown here is derived from an EMBL/GenBank/DDBJ whole genome shotgun (WGS) entry which is preliminary data.</text>
</comment>
<sequence>MTRKILTSLLLLCTLFSATAQRQMERLNRGLVAIKGENNQVYIGWRLLGTDPADIAFSLYRGKVKINKTPITASTNYVDMNPSEEIYTVKTVIRGKEQKVSESVSLSQNPFISIPLSAPAEGITPKGDTYTYNANDASVGDLDGDGEYEIILKWDPSNAKDNSQRGYTGNVYIDAYKLNGTRLWRIDLGRNIRAGAHYTQFMVYDFDGDGKAEIICKTADGTTDGTGKTIGDAKADFRNETGYILSGPEYLTVFEGISGKALDTQEFYPKRDITVGDNPTPEQMKTGWGDNYGNRIDRYVSAVAYLDGKKPSFIAGRGYYTRLVRVAWDFRNGKLQRRWIFDSNEASNQNYAGMGNHSMTVGDVDGDGKDEIINGSSVIDDDGKGLYTTGLGHGDALHMTDMDPDNPGMEIWQSYEEAKKYGQYGLRLLDAKTGKTLWGVDGGGKDIGRAMASDIDPTHPGYEYWGSVGGLYNSKGVEISSTRPSSINFAIWWDADLTRELLDKNRIDKWDYQSQTTKNLFTAEGFTSNNGTKGTPALSADILGDWREEVIWRKEDNTELRIYTTTIPAVNRIPTLMHDAQYRVAVAWQNSAYNQPPHPSFFLGEGMKTVPKPNIKTNK</sequence>
<organism evidence="4 5">
    <name type="scientific">Dyadobacter luteus</name>
    <dbReference type="NCBI Taxonomy" id="2259619"/>
    <lineage>
        <taxon>Bacteria</taxon>
        <taxon>Pseudomonadati</taxon>
        <taxon>Bacteroidota</taxon>
        <taxon>Cytophagia</taxon>
        <taxon>Cytophagales</taxon>
        <taxon>Spirosomataceae</taxon>
        <taxon>Dyadobacter</taxon>
    </lineage>
</organism>
<reference evidence="4 5" key="1">
    <citation type="submission" date="2018-07" db="EMBL/GenBank/DDBJ databases">
        <title>Dyadobacter roseus sp. nov., isolated from rose rhizosphere soil.</title>
        <authorList>
            <person name="Chen L."/>
        </authorList>
    </citation>
    <scope>NUCLEOTIDE SEQUENCE [LARGE SCALE GENOMIC DNA]</scope>
    <source>
        <strain evidence="4 5">RS19</strain>
    </source>
</reference>
<keyword evidence="1" id="KW-0732">Signal</keyword>
<dbReference type="PANTHER" id="PTHR43118">
    <property type="entry name" value="RHAMNOGALACTURONAN LYASE (EUROFUNG)"/>
    <property type="match status" value="1"/>
</dbReference>
<dbReference type="Pfam" id="PF21348">
    <property type="entry name" value="RGL11_C"/>
    <property type="match status" value="1"/>
</dbReference>
<feature type="chain" id="PRO_5017752145" evidence="1">
    <location>
        <begin position="21"/>
        <end position="619"/>
    </location>
</feature>
<evidence type="ECO:0000256" key="1">
    <source>
        <dbReference type="SAM" id="SignalP"/>
    </source>
</evidence>
<keyword evidence="4" id="KW-0456">Lyase</keyword>
<dbReference type="EMBL" id="QNUL01000008">
    <property type="protein sequence ID" value="REA61205.1"/>
    <property type="molecule type" value="Genomic_DNA"/>
</dbReference>
<dbReference type="GO" id="GO:0016829">
    <property type="term" value="F:lyase activity"/>
    <property type="evidence" value="ECO:0007669"/>
    <property type="project" value="UniProtKB-KW"/>
</dbReference>
<dbReference type="CDD" id="cd10318">
    <property type="entry name" value="RGL11"/>
    <property type="match status" value="1"/>
</dbReference>
<accession>A0A3D8YC07</accession>
<dbReference type="InterPro" id="IPR041624">
    <property type="entry name" value="RGI_lyase"/>
</dbReference>
<dbReference type="SUPFAM" id="SSF69318">
    <property type="entry name" value="Integrin alpha N-terminal domain"/>
    <property type="match status" value="1"/>
</dbReference>
<dbReference type="RefSeq" id="WP_115831177.1">
    <property type="nucleotide sequence ID" value="NZ_QNUL01000008.1"/>
</dbReference>
<evidence type="ECO:0000313" key="5">
    <source>
        <dbReference type="Proteomes" id="UP000256373"/>
    </source>
</evidence>
<evidence type="ECO:0000259" key="3">
    <source>
        <dbReference type="Pfam" id="PF21348"/>
    </source>
</evidence>
<feature type="domain" description="Rhamnogalacturonan lyase family 11 C-terminal" evidence="3">
    <location>
        <begin position="112"/>
        <end position="613"/>
    </location>
</feature>
<dbReference type="PANTHER" id="PTHR43118:SF1">
    <property type="entry name" value="RHAMNOGALACTURONAN LYASE (EUROFUNG)"/>
    <property type="match status" value="1"/>
</dbReference>
<evidence type="ECO:0000259" key="2">
    <source>
        <dbReference type="Pfam" id="PF18370"/>
    </source>
</evidence>
<dbReference type="Gene3D" id="2.60.40.10">
    <property type="entry name" value="Immunoglobulins"/>
    <property type="match status" value="1"/>
</dbReference>
<evidence type="ECO:0000313" key="4">
    <source>
        <dbReference type="EMBL" id="REA61205.1"/>
    </source>
</evidence>
<dbReference type="AlphaFoldDB" id="A0A3D8YC07"/>
<dbReference type="OrthoDB" id="9802318at2"/>
<protein>
    <submittedName>
        <fullName evidence="4">Rhamnogalacturonan lyase</fullName>
    </submittedName>
</protein>
<gene>
    <name evidence="4" type="ORF">DSL64_12150</name>
</gene>